<evidence type="ECO:0000256" key="2">
    <source>
        <dbReference type="PROSITE-ProRule" id="PRU01005"/>
    </source>
</evidence>
<dbReference type="SMART" id="SM00737">
    <property type="entry name" value="ML"/>
    <property type="match status" value="1"/>
</dbReference>
<dbReference type="Proteomes" id="UP000596742">
    <property type="component" value="Unassembled WGS sequence"/>
</dbReference>
<dbReference type="PANTHER" id="PTHR17357:SF0">
    <property type="entry name" value="GANGLIOSIDE GM2 ACTIVATOR"/>
    <property type="match status" value="1"/>
</dbReference>
<dbReference type="InterPro" id="IPR003582">
    <property type="entry name" value="ShKT_dom"/>
</dbReference>
<keyword evidence="1 3" id="KW-0732">Signal</keyword>
<comment type="caution">
    <text evidence="2">Lacks conserved residue(s) required for the propagation of feature annotation.</text>
</comment>
<dbReference type="GO" id="GO:0006689">
    <property type="term" value="P:ganglioside catabolic process"/>
    <property type="evidence" value="ECO:0007669"/>
    <property type="project" value="InterPro"/>
</dbReference>
<evidence type="ECO:0000313" key="6">
    <source>
        <dbReference type="Proteomes" id="UP000596742"/>
    </source>
</evidence>
<feature type="signal peptide" evidence="3">
    <location>
        <begin position="1"/>
        <end position="17"/>
    </location>
</feature>
<dbReference type="PANTHER" id="PTHR17357">
    <property type="entry name" value="GM2 GANGLIOSIDE ACTIVATOR PROTEIN"/>
    <property type="match status" value="1"/>
</dbReference>
<evidence type="ECO:0000256" key="3">
    <source>
        <dbReference type="SAM" id="SignalP"/>
    </source>
</evidence>
<dbReference type="GO" id="GO:0005319">
    <property type="term" value="F:lipid transporter activity"/>
    <property type="evidence" value="ECO:0007669"/>
    <property type="project" value="TreeGrafter"/>
</dbReference>
<feature type="chain" id="PRO_5032587470" evidence="3">
    <location>
        <begin position="18"/>
        <end position="436"/>
    </location>
</feature>
<protein>
    <submittedName>
        <fullName evidence="5">Ganglioside GM2 activator</fullName>
    </submittedName>
</protein>
<keyword evidence="6" id="KW-1185">Reference proteome</keyword>
<keyword evidence="2" id="KW-1015">Disulfide bond</keyword>
<reference evidence="5" key="1">
    <citation type="submission" date="2018-11" db="EMBL/GenBank/DDBJ databases">
        <authorList>
            <person name="Alioto T."/>
            <person name="Alioto T."/>
        </authorList>
    </citation>
    <scope>NUCLEOTIDE SEQUENCE</scope>
</reference>
<dbReference type="InterPro" id="IPR036846">
    <property type="entry name" value="GM2-AP_sf"/>
</dbReference>
<accession>A0A8B6GJX7</accession>
<dbReference type="EMBL" id="UYJE01008599">
    <property type="protein sequence ID" value="VDI65302.1"/>
    <property type="molecule type" value="Genomic_DNA"/>
</dbReference>
<dbReference type="GO" id="GO:0009898">
    <property type="term" value="C:cytoplasmic side of plasma membrane"/>
    <property type="evidence" value="ECO:0007669"/>
    <property type="project" value="TreeGrafter"/>
</dbReference>
<dbReference type="GO" id="GO:0008047">
    <property type="term" value="F:enzyme activator activity"/>
    <property type="evidence" value="ECO:0007669"/>
    <property type="project" value="InterPro"/>
</dbReference>
<feature type="non-terminal residue" evidence="5">
    <location>
        <position position="436"/>
    </location>
</feature>
<evidence type="ECO:0000313" key="5">
    <source>
        <dbReference type="EMBL" id="VDI65302.1"/>
    </source>
</evidence>
<dbReference type="InterPro" id="IPR003172">
    <property type="entry name" value="ML_dom"/>
</dbReference>
<proteinExistence type="predicted"/>
<gene>
    <name evidence="5" type="ORF">MGAL_10B016962</name>
</gene>
<dbReference type="SUPFAM" id="SSF63707">
    <property type="entry name" value="Ganglioside M2 (gm2) activator"/>
    <property type="match status" value="1"/>
</dbReference>
<organism evidence="5 6">
    <name type="scientific">Mytilus galloprovincialis</name>
    <name type="common">Mediterranean mussel</name>
    <dbReference type="NCBI Taxonomy" id="29158"/>
    <lineage>
        <taxon>Eukaryota</taxon>
        <taxon>Metazoa</taxon>
        <taxon>Spiralia</taxon>
        <taxon>Lophotrochozoa</taxon>
        <taxon>Mollusca</taxon>
        <taxon>Bivalvia</taxon>
        <taxon>Autobranchia</taxon>
        <taxon>Pteriomorphia</taxon>
        <taxon>Mytilida</taxon>
        <taxon>Mytiloidea</taxon>
        <taxon>Mytilidae</taxon>
        <taxon>Mytilinae</taxon>
        <taxon>Mytilus</taxon>
    </lineage>
</organism>
<dbReference type="AlphaFoldDB" id="A0A8B6GJX7"/>
<name>A0A8B6GJX7_MYTGA</name>
<dbReference type="PROSITE" id="PS51257">
    <property type="entry name" value="PROKAR_LIPOPROTEIN"/>
    <property type="match status" value="1"/>
</dbReference>
<feature type="domain" description="ShKT" evidence="4">
    <location>
        <begin position="403"/>
        <end position="436"/>
    </location>
</feature>
<evidence type="ECO:0000259" key="4">
    <source>
        <dbReference type="PROSITE" id="PS51670"/>
    </source>
</evidence>
<dbReference type="OrthoDB" id="6093375at2759"/>
<evidence type="ECO:0000256" key="1">
    <source>
        <dbReference type="ARBA" id="ARBA00022729"/>
    </source>
</evidence>
<dbReference type="InterPro" id="IPR028996">
    <property type="entry name" value="GM2-AP"/>
</dbReference>
<comment type="caution">
    <text evidence="5">The sequence shown here is derived from an EMBL/GenBank/DDBJ whole genome shotgun (WGS) entry which is preliminary data.</text>
</comment>
<dbReference type="PROSITE" id="PS51670">
    <property type="entry name" value="SHKT"/>
    <property type="match status" value="1"/>
</dbReference>
<sequence length="436" mass="47499">MEKVCCLLLLAITGCLSAINLKYTDCNSNQALLHVDSVSLNPYPPQIPGDLRASGHLVLGRNISGHIELQVSIHKHAIFWIPVPCVSGFGSCTYDFCSMLNTAFNVNGQISCPPQMAKQNLPCTCPIQAGTYTLNPDVWVIPTLPSLLSWLSSGDYKVDAKLQIHRISGRTQSSTIPRTDLAMCFLINVFYISTLILLQGHQSEAKGPICLQCDQVAQPSNCKSVKQCGDQERCSPITSILGKREDDDGLLPISLSKLRQNGRHNIKSNYVRSAGDTIVCEKCCSGDICNAGSLCGTVGFLHEMVCFNCTSTNEDGCSTIALCDQNEKCFIEKVGNSSTSNSVWKTGCRHNDKFSMLLYNVLYTFQLKCQHIQSSPGTECLSSCCTSDLCNMKCSNNNTDASCVDKSQTCTNTTFQSFVCSTKELQAVCPRSCGLC</sequence>
<dbReference type="Gene3D" id="2.70.220.10">
    <property type="entry name" value="Ganglioside GM2 activator"/>
    <property type="match status" value="1"/>
</dbReference>
<feature type="disulfide bond" evidence="2">
    <location>
        <begin position="420"/>
        <end position="433"/>
    </location>
</feature>